<evidence type="ECO:0000259" key="3">
    <source>
        <dbReference type="Pfam" id="PF07910"/>
    </source>
</evidence>
<dbReference type="GO" id="GO:0019783">
    <property type="term" value="F:ubiquitin-like protein peptidase activity"/>
    <property type="evidence" value="ECO:0007669"/>
    <property type="project" value="TreeGrafter"/>
</dbReference>
<dbReference type="OrthoDB" id="288987at2759"/>
<feature type="region of interest" description="Disordered" evidence="2">
    <location>
        <begin position="26"/>
        <end position="52"/>
    </location>
</feature>
<dbReference type="Proteomes" id="UP000237144">
    <property type="component" value="Unassembled WGS sequence"/>
</dbReference>
<sequence>MQCYVCSEVLDGDPAYVQHHLNSCLDRQGPSNGSPRRDSQQQTAAPVPAVTSSTLTLSVTSSNEEHDRLLAIALSSTESEPTSSEPSNRNPTAGSCPCCHQSWLTLGLTTGDSPSDLAALDGTEQEQRASHVEACLMAREEEEDAGQRGDWPAGGQHGRAEDDDDGDEAAERKGRQVPNGVGAGMKGATTSRAGGGGDAVHETAVLSTPDLIHLLATSLSASHASPHGRTSEAYLATDLVHHVPTRLKDYGWGCGYKNAQMIFSAFRHLPQLAPLQPKCSGPMEDVVPIPPIRWWQETIEAAWRQGFDPEGAAHFKFRLVNSRRWIGTTEIYTALSFLGIRTQIVDFPKTKGGSGTNQNLVNFILDYFRQPNFFGAGPPPPPRDVPPVDTVPRSAFEVLTASRGTPVHRTGQHPLYLQHQGHSRTIVGIEIGKRSRVEGAESNGIGAGGGKLGSKVKGLTKVGKGTKGGKKSGGPRSQEEEEADGGAEEEVWLLLFDPGKPVPQDFKKSAAALAQARFGRHRSTSPAPNSEERDESPPLPKKVRPSPPAPAAMTPKFGEVLKLFRVNMRELKKKDDYQVLFIDPHAPPLTLEEKELRKKVSSIVIGGSAA</sequence>
<comment type="caution">
    <text evidence="4">The sequence shown here is derived from an EMBL/GenBank/DDBJ whole genome shotgun (WGS) entry which is preliminary data.</text>
</comment>
<dbReference type="InterPro" id="IPR012462">
    <property type="entry name" value="UFSP1/2_DUB_cat"/>
</dbReference>
<feature type="region of interest" description="Disordered" evidence="2">
    <location>
        <begin position="75"/>
        <end position="94"/>
    </location>
</feature>
<feature type="region of interest" description="Disordered" evidence="2">
    <location>
        <begin position="515"/>
        <end position="556"/>
    </location>
</feature>
<evidence type="ECO:0000256" key="2">
    <source>
        <dbReference type="SAM" id="MobiDB-lite"/>
    </source>
</evidence>
<dbReference type="PANTHER" id="PTHR48153">
    <property type="entry name" value="UFM1-SPECIFIC PROTEASE 2"/>
    <property type="match status" value="1"/>
</dbReference>
<proteinExistence type="predicted"/>
<gene>
    <name evidence="4" type="ORF">BMF94_3415</name>
</gene>
<reference evidence="4 5" key="1">
    <citation type="journal article" date="2018" name="Front. Microbiol.">
        <title>Prospects for Fungal Bioremediation of Acidic Radioactive Waste Sites: Characterization and Genome Sequence of Rhodotorula taiwanensis MD1149.</title>
        <authorList>
            <person name="Tkavc R."/>
            <person name="Matrosova V.Y."/>
            <person name="Grichenko O.E."/>
            <person name="Gostincar C."/>
            <person name="Volpe R.P."/>
            <person name="Klimenkova P."/>
            <person name="Gaidamakova E.K."/>
            <person name="Zhou C.E."/>
            <person name="Stewart B.J."/>
            <person name="Lyman M.G."/>
            <person name="Malfatti S.A."/>
            <person name="Rubinfeld B."/>
            <person name="Courtot M."/>
            <person name="Singh J."/>
            <person name="Dalgard C.L."/>
            <person name="Hamilton T."/>
            <person name="Frey K.G."/>
            <person name="Gunde-Cimerman N."/>
            <person name="Dugan L."/>
            <person name="Daly M.J."/>
        </authorList>
    </citation>
    <scope>NUCLEOTIDE SEQUENCE [LARGE SCALE GENOMIC DNA]</scope>
    <source>
        <strain evidence="4 5">MD1149</strain>
    </source>
</reference>
<feature type="compositionally biased region" description="Low complexity" evidence="2">
    <location>
        <begin position="453"/>
        <end position="463"/>
    </location>
</feature>
<feature type="compositionally biased region" description="Polar residues" evidence="2">
    <location>
        <begin position="29"/>
        <end position="44"/>
    </location>
</feature>
<feature type="domain" description="UFSP1/2/DUB catalytic" evidence="3">
    <location>
        <begin position="234"/>
        <end position="434"/>
    </location>
</feature>
<dbReference type="STRING" id="741276.A0A2S5B9M8"/>
<name>A0A2S5B9M8_9BASI</name>
<feature type="compositionally biased region" description="Low complexity" evidence="2">
    <location>
        <begin position="75"/>
        <end position="87"/>
    </location>
</feature>
<dbReference type="Gene3D" id="3.90.70.130">
    <property type="match status" value="1"/>
</dbReference>
<feature type="compositionally biased region" description="Pro residues" evidence="2">
    <location>
        <begin position="537"/>
        <end position="550"/>
    </location>
</feature>
<evidence type="ECO:0000256" key="1">
    <source>
        <dbReference type="ARBA" id="ARBA00022801"/>
    </source>
</evidence>
<evidence type="ECO:0000313" key="4">
    <source>
        <dbReference type="EMBL" id="POY73478.1"/>
    </source>
</evidence>
<keyword evidence="1" id="KW-0378">Hydrolase</keyword>
<dbReference type="PANTHER" id="PTHR48153:SF4">
    <property type="entry name" value="UBIQUITIN CARBOXYL-TERMINAL HYDROLASE MUG105"/>
    <property type="match status" value="1"/>
</dbReference>
<feature type="region of interest" description="Disordered" evidence="2">
    <location>
        <begin position="140"/>
        <end position="197"/>
    </location>
</feature>
<dbReference type="EMBL" id="PJQD01000036">
    <property type="protein sequence ID" value="POY73478.1"/>
    <property type="molecule type" value="Genomic_DNA"/>
</dbReference>
<dbReference type="AlphaFoldDB" id="A0A2S5B9M8"/>
<feature type="region of interest" description="Disordered" evidence="2">
    <location>
        <begin position="440"/>
        <end position="487"/>
    </location>
</feature>
<dbReference type="Pfam" id="PF07910">
    <property type="entry name" value="Peptidase_C78"/>
    <property type="match status" value="1"/>
</dbReference>
<keyword evidence="5" id="KW-1185">Reference proteome</keyword>
<organism evidence="4 5">
    <name type="scientific">Rhodotorula taiwanensis</name>
    <dbReference type="NCBI Taxonomy" id="741276"/>
    <lineage>
        <taxon>Eukaryota</taxon>
        <taxon>Fungi</taxon>
        <taxon>Dikarya</taxon>
        <taxon>Basidiomycota</taxon>
        <taxon>Pucciniomycotina</taxon>
        <taxon>Microbotryomycetes</taxon>
        <taxon>Sporidiobolales</taxon>
        <taxon>Sporidiobolaceae</taxon>
        <taxon>Rhodotorula</taxon>
    </lineage>
</organism>
<evidence type="ECO:0000313" key="5">
    <source>
        <dbReference type="Proteomes" id="UP000237144"/>
    </source>
</evidence>
<protein>
    <recommendedName>
        <fullName evidence="3">UFSP1/2/DUB catalytic domain-containing protein</fullName>
    </recommendedName>
</protein>
<accession>A0A2S5B9M8</accession>